<dbReference type="AlphaFoldDB" id="A0A7Z1N2X0"/>
<comment type="caution">
    <text evidence="3">The sequence shown here is derived from an EMBL/GenBank/DDBJ whole genome shotgun (WGS) entry which is preliminary data.</text>
</comment>
<accession>A0A7Z1N2X0</accession>
<protein>
    <submittedName>
        <fullName evidence="3">Acetyl/propionyl-CoA carboxylase subunit alpha</fullName>
    </submittedName>
</protein>
<dbReference type="Proteomes" id="UP000238153">
    <property type="component" value="Unassembled WGS sequence"/>
</dbReference>
<reference evidence="3 4" key="1">
    <citation type="submission" date="2017-11" db="EMBL/GenBank/DDBJ databases">
        <authorList>
            <person name="Founou R.C."/>
            <person name="Founou L."/>
            <person name="Allam M."/>
            <person name="Ismail A."/>
            <person name="Essack S.Y."/>
        </authorList>
    </citation>
    <scope>NUCLEOTIDE SEQUENCE [LARGE SCALE GENOMIC DNA]</scope>
    <source>
        <strain evidence="3 4">G811N2B1</strain>
    </source>
</reference>
<evidence type="ECO:0000259" key="2">
    <source>
        <dbReference type="Pfam" id="PF00535"/>
    </source>
</evidence>
<keyword evidence="1" id="KW-0092">Biotin</keyword>
<name>A0A7Z1N2X0_STAHA</name>
<sequence>MPAFNEQYVIGQTIQHIDRAAAHYGAEVELIVMDNGSVDGTADLARAVIDADLTWVGPPPSAIDAMGSKIEAKKMMADAGVPMLSYLEPDEVTQAQLPVLVKASAGGGG</sequence>
<dbReference type="InterPro" id="IPR029044">
    <property type="entry name" value="Nucleotide-diphossugar_trans"/>
</dbReference>
<feature type="non-terminal residue" evidence="3">
    <location>
        <position position="109"/>
    </location>
</feature>
<dbReference type="SUPFAM" id="SSF56059">
    <property type="entry name" value="Glutathione synthetase ATP-binding domain-like"/>
    <property type="match status" value="1"/>
</dbReference>
<evidence type="ECO:0000313" key="3">
    <source>
        <dbReference type="EMBL" id="PPJ74267.1"/>
    </source>
</evidence>
<dbReference type="InterPro" id="IPR001173">
    <property type="entry name" value="Glyco_trans_2-like"/>
</dbReference>
<gene>
    <name evidence="3" type="ORF">CV019_08100</name>
</gene>
<evidence type="ECO:0000313" key="4">
    <source>
        <dbReference type="Proteomes" id="UP000238153"/>
    </source>
</evidence>
<dbReference type="PANTHER" id="PTHR18866">
    <property type="entry name" value="CARBOXYLASE:PYRUVATE/ACETYL-COA/PROPIONYL-COA CARBOXYLASE"/>
    <property type="match status" value="1"/>
</dbReference>
<dbReference type="Pfam" id="PF00535">
    <property type="entry name" value="Glycos_transf_2"/>
    <property type="match status" value="1"/>
</dbReference>
<dbReference type="InterPro" id="IPR050856">
    <property type="entry name" value="Biotin_carboxylase_complex"/>
</dbReference>
<dbReference type="Gene3D" id="3.30.470.20">
    <property type="entry name" value="ATP-grasp fold, B domain"/>
    <property type="match status" value="1"/>
</dbReference>
<dbReference type="PANTHER" id="PTHR18866:SF126">
    <property type="entry name" value="BIOTIN CARBOXYLASE"/>
    <property type="match status" value="1"/>
</dbReference>
<evidence type="ECO:0000256" key="1">
    <source>
        <dbReference type="ARBA" id="ARBA00023267"/>
    </source>
</evidence>
<dbReference type="SUPFAM" id="SSF53448">
    <property type="entry name" value="Nucleotide-diphospho-sugar transferases"/>
    <property type="match status" value="1"/>
</dbReference>
<proteinExistence type="predicted"/>
<organism evidence="3 4">
    <name type="scientific">Staphylococcus haemolyticus</name>
    <dbReference type="NCBI Taxonomy" id="1283"/>
    <lineage>
        <taxon>Bacteria</taxon>
        <taxon>Bacillati</taxon>
        <taxon>Bacillota</taxon>
        <taxon>Bacilli</taxon>
        <taxon>Bacillales</taxon>
        <taxon>Staphylococcaceae</taxon>
        <taxon>Staphylococcus</taxon>
    </lineage>
</organism>
<feature type="domain" description="Glycosyltransferase 2-like" evidence="2">
    <location>
        <begin position="1"/>
        <end position="50"/>
    </location>
</feature>
<dbReference type="EMBL" id="PGWX01000323">
    <property type="protein sequence ID" value="PPJ74267.1"/>
    <property type="molecule type" value="Genomic_DNA"/>
</dbReference>